<comment type="caution">
    <text evidence="1">The sequence shown here is derived from an EMBL/GenBank/DDBJ whole genome shotgun (WGS) entry which is preliminary data.</text>
</comment>
<evidence type="ECO:0000313" key="1">
    <source>
        <dbReference type="EMBL" id="MPC22314.1"/>
    </source>
</evidence>
<proteinExistence type="predicted"/>
<dbReference type="AlphaFoldDB" id="A0A5B7DMP8"/>
<reference evidence="1 2" key="1">
    <citation type="submission" date="2019-05" db="EMBL/GenBank/DDBJ databases">
        <title>Another draft genome of Portunus trituberculatus and its Hox gene families provides insights of decapod evolution.</title>
        <authorList>
            <person name="Jeong J.-H."/>
            <person name="Song I."/>
            <person name="Kim S."/>
            <person name="Choi T."/>
            <person name="Kim D."/>
            <person name="Ryu S."/>
            <person name="Kim W."/>
        </authorList>
    </citation>
    <scope>NUCLEOTIDE SEQUENCE [LARGE SCALE GENOMIC DNA]</scope>
    <source>
        <tissue evidence="1">Muscle</tissue>
    </source>
</reference>
<organism evidence="1 2">
    <name type="scientific">Portunus trituberculatus</name>
    <name type="common">Swimming crab</name>
    <name type="synonym">Neptunus trituberculatus</name>
    <dbReference type="NCBI Taxonomy" id="210409"/>
    <lineage>
        <taxon>Eukaryota</taxon>
        <taxon>Metazoa</taxon>
        <taxon>Ecdysozoa</taxon>
        <taxon>Arthropoda</taxon>
        <taxon>Crustacea</taxon>
        <taxon>Multicrustacea</taxon>
        <taxon>Malacostraca</taxon>
        <taxon>Eumalacostraca</taxon>
        <taxon>Eucarida</taxon>
        <taxon>Decapoda</taxon>
        <taxon>Pleocyemata</taxon>
        <taxon>Brachyura</taxon>
        <taxon>Eubrachyura</taxon>
        <taxon>Portunoidea</taxon>
        <taxon>Portunidae</taxon>
        <taxon>Portuninae</taxon>
        <taxon>Portunus</taxon>
    </lineage>
</organism>
<keyword evidence="2" id="KW-1185">Reference proteome</keyword>
<accession>A0A5B7DMP8</accession>
<gene>
    <name evidence="1" type="ORF">E2C01_015325</name>
</gene>
<protein>
    <submittedName>
        <fullName evidence="1">Uncharacterized protein</fullName>
    </submittedName>
</protein>
<sequence length="144" mass="16089">MTMPQSFSVFHVFKPFFRNASPNVDMSSRSGTRLWISFCFPDQTGPPCPRVPARRCCFVQECSACSSRRLHAQHLHSLVLGEGHTPSAGEGPGGTAFTWNHIVYIKCLITVRHDVGEGHGTARHGSVRAIERCRSEGRRLRRRG</sequence>
<evidence type="ECO:0000313" key="2">
    <source>
        <dbReference type="Proteomes" id="UP000324222"/>
    </source>
</evidence>
<dbReference type="EMBL" id="VSRR010001075">
    <property type="protein sequence ID" value="MPC22314.1"/>
    <property type="molecule type" value="Genomic_DNA"/>
</dbReference>
<name>A0A5B7DMP8_PORTR</name>
<dbReference type="Proteomes" id="UP000324222">
    <property type="component" value="Unassembled WGS sequence"/>
</dbReference>